<dbReference type="Pfam" id="PF00082">
    <property type="entry name" value="Peptidase_S8"/>
    <property type="match status" value="1"/>
</dbReference>
<keyword evidence="2" id="KW-0378">Hydrolase</keyword>
<dbReference type="InterPro" id="IPR036852">
    <property type="entry name" value="Peptidase_S8/S53_dom_sf"/>
</dbReference>
<dbReference type="SUPFAM" id="SSF52743">
    <property type="entry name" value="Subtilisin-like"/>
    <property type="match status" value="1"/>
</dbReference>
<dbReference type="AlphaFoldDB" id="A0A2M8G9J8"/>
<evidence type="ECO:0000256" key="2">
    <source>
        <dbReference type="ARBA" id="ARBA00022801"/>
    </source>
</evidence>
<evidence type="ECO:0000256" key="4">
    <source>
        <dbReference type="PROSITE-ProRule" id="PRU01240"/>
    </source>
</evidence>
<feature type="non-terminal residue" evidence="6">
    <location>
        <position position="1"/>
    </location>
</feature>
<comment type="caution">
    <text evidence="4">Lacks conserved residue(s) required for the propagation of feature annotation.</text>
</comment>
<evidence type="ECO:0000313" key="7">
    <source>
        <dbReference type="Proteomes" id="UP000229041"/>
    </source>
</evidence>
<dbReference type="PROSITE" id="PS51892">
    <property type="entry name" value="SUBTILASE"/>
    <property type="match status" value="1"/>
</dbReference>
<dbReference type="InterPro" id="IPR023828">
    <property type="entry name" value="Peptidase_S8_Ser-AS"/>
</dbReference>
<comment type="similarity">
    <text evidence="4">Belongs to the peptidase S8 family.</text>
</comment>
<dbReference type="Gene3D" id="3.40.50.200">
    <property type="entry name" value="Peptidase S8/S53 domain"/>
    <property type="match status" value="1"/>
</dbReference>
<gene>
    <name evidence="6" type="ORF">CO014_00050</name>
</gene>
<keyword evidence="1" id="KW-0645">Protease</keyword>
<dbReference type="Proteomes" id="UP000229041">
    <property type="component" value="Unassembled WGS sequence"/>
</dbReference>
<evidence type="ECO:0000256" key="1">
    <source>
        <dbReference type="ARBA" id="ARBA00022670"/>
    </source>
</evidence>
<dbReference type="InterPro" id="IPR000209">
    <property type="entry name" value="Peptidase_S8/S53_dom"/>
</dbReference>
<evidence type="ECO:0000256" key="3">
    <source>
        <dbReference type="ARBA" id="ARBA00022825"/>
    </source>
</evidence>
<evidence type="ECO:0000313" key="6">
    <source>
        <dbReference type="EMBL" id="PJC70210.1"/>
    </source>
</evidence>
<dbReference type="GO" id="GO:0004252">
    <property type="term" value="F:serine-type endopeptidase activity"/>
    <property type="evidence" value="ECO:0007669"/>
    <property type="project" value="InterPro"/>
</dbReference>
<name>A0A2M8G9J8_9BACT</name>
<evidence type="ECO:0000259" key="5">
    <source>
        <dbReference type="Pfam" id="PF00082"/>
    </source>
</evidence>
<protein>
    <submittedName>
        <fullName evidence="6">Subtilisin</fullName>
    </submittedName>
</protein>
<reference evidence="7" key="1">
    <citation type="submission" date="2017-09" db="EMBL/GenBank/DDBJ databases">
        <title>Depth-based differentiation of microbial function through sediment-hosted aquifers and enrichment of novel symbionts in the deep terrestrial subsurface.</title>
        <authorList>
            <person name="Probst A.J."/>
            <person name="Ladd B."/>
            <person name="Jarett J.K."/>
            <person name="Geller-Mcgrath D.E."/>
            <person name="Sieber C.M.K."/>
            <person name="Emerson J.B."/>
            <person name="Anantharaman K."/>
            <person name="Thomas B.C."/>
            <person name="Malmstrom R."/>
            <person name="Stieglmeier M."/>
            <person name="Klingl A."/>
            <person name="Woyke T."/>
            <person name="Ryan C.M."/>
            <person name="Banfield J.F."/>
        </authorList>
    </citation>
    <scope>NUCLEOTIDE SEQUENCE [LARGE SCALE GENOMIC DNA]</scope>
</reference>
<sequence>TYKGQTYKTLSGTSMAAPHVAGTAALVLSMPIGAYDSDGDGAWDPSEVQNKLQMTAEDLGVSGYDTLYGYGLVDAEKAVIY</sequence>
<comment type="caution">
    <text evidence="6">The sequence shown here is derived from an EMBL/GenBank/DDBJ whole genome shotgun (WGS) entry which is preliminary data.</text>
</comment>
<proteinExistence type="inferred from homology"/>
<accession>A0A2M8G9J8</accession>
<keyword evidence="3" id="KW-0720">Serine protease</keyword>
<organism evidence="6 7">
    <name type="scientific">Candidatus Tagabacteria bacterium CG_4_8_14_3_um_filter_41_8</name>
    <dbReference type="NCBI Taxonomy" id="1975018"/>
    <lineage>
        <taxon>Bacteria</taxon>
        <taxon>Candidatus Tagaibacteriota</taxon>
    </lineage>
</organism>
<dbReference type="EMBL" id="PFQR01000001">
    <property type="protein sequence ID" value="PJC70210.1"/>
    <property type="molecule type" value="Genomic_DNA"/>
</dbReference>
<dbReference type="GO" id="GO:0006508">
    <property type="term" value="P:proteolysis"/>
    <property type="evidence" value="ECO:0007669"/>
    <property type="project" value="UniProtKB-KW"/>
</dbReference>
<feature type="domain" description="Peptidase S8/S53" evidence="5">
    <location>
        <begin position="3"/>
        <end position="71"/>
    </location>
</feature>
<dbReference type="PROSITE" id="PS00138">
    <property type="entry name" value="SUBTILASE_SER"/>
    <property type="match status" value="1"/>
</dbReference>